<keyword evidence="3" id="KW-1185">Reference proteome</keyword>
<evidence type="ECO:0000313" key="2">
    <source>
        <dbReference type="EMBL" id="KAH0854037.1"/>
    </source>
</evidence>
<feature type="region of interest" description="Disordered" evidence="1">
    <location>
        <begin position="167"/>
        <end position="187"/>
    </location>
</feature>
<name>A0ABQ7XFR5_BRANA</name>
<feature type="region of interest" description="Disordered" evidence="1">
    <location>
        <begin position="113"/>
        <end position="140"/>
    </location>
</feature>
<gene>
    <name evidence="2" type="ORF">HID58_092656</name>
</gene>
<comment type="caution">
    <text evidence="2">The sequence shown here is derived from an EMBL/GenBank/DDBJ whole genome shotgun (WGS) entry which is preliminary data.</text>
</comment>
<feature type="compositionally biased region" description="Basic and acidic residues" evidence="1">
    <location>
        <begin position="128"/>
        <end position="137"/>
    </location>
</feature>
<reference evidence="2 3" key="1">
    <citation type="submission" date="2021-05" db="EMBL/GenBank/DDBJ databases">
        <title>Genome Assembly of Synthetic Allotetraploid Brassica napus Reveals Homoeologous Exchanges between Subgenomes.</title>
        <authorList>
            <person name="Davis J.T."/>
        </authorList>
    </citation>
    <scope>NUCLEOTIDE SEQUENCE [LARGE SCALE GENOMIC DNA]</scope>
    <source>
        <strain evidence="3">cv. Da-Ae</strain>
        <tissue evidence="2">Seedling</tissue>
    </source>
</reference>
<dbReference type="EMBL" id="JAGKQM010000610">
    <property type="protein sequence ID" value="KAH0854037.1"/>
    <property type="molecule type" value="Genomic_DNA"/>
</dbReference>
<proteinExistence type="predicted"/>
<evidence type="ECO:0000256" key="1">
    <source>
        <dbReference type="SAM" id="MobiDB-lite"/>
    </source>
</evidence>
<feature type="region of interest" description="Disordered" evidence="1">
    <location>
        <begin position="10"/>
        <end position="33"/>
    </location>
</feature>
<dbReference type="Proteomes" id="UP000824890">
    <property type="component" value="Unassembled WGS sequence"/>
</dbReference>
<sequence>MNCCPMVRVRGGGTHRQKLETRQRKQHTTTRREHETVVVNVEDGALMVTEEAHETEDVGAGVESPFPCGSSEEEFHNHNKDHKHKDKDNLKDKVFHKNLDHKVEEHGLNAKNELNDETSCHRSTPTEGIERPQREADAPSGLHTCCYRSLLHSDDKFEGRELLTCTHRRELTEGSPKEEDRAPNAVN</sequence>
<evidence type="ECO:0000313" key="3">
    <source>
        <dbReference type="Proteomes" id="UP000824890"/>
    </source>
</evidence>
<organism evidence="2 3">
    <name type="scientific">Brassica napus</name>
    <name type="common">Rape</name>
    <dbReference type="NCBI Taxonomy" id="3708"/>
    <lineage>
        <taxon>Eukaryota</taxon>
        <taxon>Viridiplantae</taxon>
        <taxon>Streptophyta</taxon>
        <taxon>Embryophyta</taxon>
        <taxon>Tracheophyta</taxon>
        <taxon>Spermatophyta</taxon>
        <taxon>Magnoliopsida</taxon>
        <taxon>eudicotyledons</taxon>
        <taxon>Gunneridae</taxon>
        <taxon>Pentapetalae</taxon>
        <taxon>rosids</taxon>
        <taxon>malvids</taxon>
        <taxon>Brassicales</taxon>
        <taxon>Brassicaceae</taxon>
        <taxon>Brassiceae</taxon>
        <taxon>Brassica</taxon>
    </lineage>
</organism>
<accession>A0ABQ7XFR5</accession>
<protein>
    <submittedName>
        <fullName evidence="2">Uncharacterized protein</fullName>
    </submittedName>
</protein>